<gene>
    <name evidence="2" type="ORF">COV41_00210</name>
</gene>
<feature type="domain" description="TraC-like" evidence="1">
    <location>
        <begin position="30"/>
        <end position="198"/>
    </location>
</feature>
<name>A0A2H0PY67_9BACT</name>
<evidence type="ECO:0000259" key="1">
    <source>
        <dbReference type="Pfam" id="PF26593"/>
    </source>
</evidence>
<reference evidence="2 3" key="1">
    <citation type="submission" date="2017-09" db="EMBL/GenBank/DDBJ databases">
        <title>Depth-based differentiation of microbial function through sediment-hosted aquifers and enrichment of novel symbionts in the deep terrestrial subsurface.</title>
        <authorList>
            <person name="Probst A.J."/>
            <person name="Ladd B."/>
            <person name="Jarett J.K."/>
            <person name="Geller-Mcgrath D.E."/>
            <person name="Sieber C.M."/>
            <person name="Emerson J.B."/>
            <person name="Anantharaman K."/>
            <person name="Thomas B.C."/>
            <person name="Malmstrom R."/>
            <person name="Stieglmeier M."/>
            <person name="Klingl A."/>
            <person name="Woyke T."/>
            <person name="Ryan C.M."/>
            <person name="Banfield J.F."/>
        </authorList>
    </citation>
    <scope>NUCLEOTIDE SEQUENCE [LARGE SCALE GENOMIC DNA]</scope>
    <source>
        <strain evidence="2">CG11_big_fil_rev_8_21_14_0_20_43_10</strain>
    </source>
</reference>
<organism evidence="2 3">
    <name type="scientific">Candidatus Brennerbacteria bacterium CG11_big_fil_rev_8_21_14_0_20_43_10</name>
    <dbReference type="NCBI Taxonomy" id="1974523"/>
    <lineage>
        <taxon>Bacteria</taxon>
        <taxon>Candidatus Brenneribacteriota</taxon>
    </lineage>
</organism>
<proteinExistence type="predicted"/>
<accession>A0A2H0PY67</accession>
<protein>
    <recommendedName>
        <fullName evidence="1">TraC-like domain-containing protein</fullName>
    </recommendedName>
</protein>
<dbReference type="AlphaFoldDB" id="A0A2H0PY67"/>
<dbReference type="EMBL" id="PCXE01000007">
    <property type="protein sequence ID" value="PIR26968.1"/>
    <property type="molecule type" value="Genomic_DNA"/>
</dbReference>
<dbReference type="Pfam" id="PF26593">
    <property type="entry name" value="TraC-like"/>
    <property type="match status" value="1"/>
</dbReference>
<comment type="caution">
    <text evidence="2">The sequence shown here is derived from an EMBL/GenBank/DDBJ whole genome shotgun (WGS) entry which is preliminary data.</text>
</comment>
<dbReference type="InterPro" id="IPR058596">
    <property type="entry name" value="TraC-like_dom"/>
</dbReference>
<evidence type="ECO:0000313" key="2">
    <source>
        <dbReference type="EMBL" id="PIR26968.1"/>
    </source>
</evidence>
<evidence type="ECO:0000313" key="3">
    <source>
        <dbReference type="Proteomes" id="UP000236846"/>
    </source>
</evidence>
<dbReference type="Proteomes" id="UP000236846">
    <property type="component" value="Unassembled WGS sequence"/>
</dbReference>
<sequence>MEEKGTSQQLISLDTIRDGILILKNKGLRAVLEAEGMNFDLKSSEEKQGIINAFQELLTTIDFPLQAMVYSKKANIDTYISSIQSLKEKEQNELLQAQMTDYVNFLTALLEQNNIMSKRFFVIVPFQLQALNASFLGALNPLASATPQQPAHTDEEFIRHSEQLAARTNMVSSALNSIGIENRQLNTEELVELFYNLYNPQEKEIKQ</sequence>